<reference evidence="1 2" key="1">
    <citation type="submission" date="2020-08" db="EMBL/GenBank/DDBJ databases">
        <title>Genomic Encyclopedia of Type Strains, Phase IV (KMG-IV): sequencing the most valuable type-strain genomes for metagenomic binning, comparative biology and taxonomic classification.</title>
        <authorList>
            <person name="Goeker M."/>
        </authorList>
    </citation>
    <scope>NUCLEOTIDE SEQUENCE [LARGE SCALE GENOMIC DNA]</scope>
    <source>
        <strain evidence="1 2">DSM 17454</strain>
    </source>
</reference>
<accession>A0A8E1WL02</accession>
<organism evidence="1 2">
    <name type="scientific">Aminobacter carboxidus</name>
    <dbReference type="NCBI Taxonomy" id="376165"/>
    <lineage>
        <taxon>Bacteria</taxon>
        <taxon>Pseudomonadati</taxon>
        <taxon>Pseudomonadota</taxon>
        <taxon>Alphaproteobacteria</taxon>
        <taxon>Hyphomicrobiales</taxon>
        <taxon>Phyllobacteriaceae</taxon>
        <taxon>Aminobacter</taxon>
    </lineage>
</organism>
<dbReference type="EMBL" id="JACHGI010000034">
    <property type="protein sequence ID" value="MBB6470522.1"/>
    <property type="molecule type" value="Genomic_DNA"/>
</dbReference>
<comment type="caution">
    <text evidence="1">The sequence shown here is derived from an EMBL/GenBank/DDBJ whole genome shotgun (WGS) entry which is preliminary data.</text>
</comment>
<sequence>MLLTGRLLDEADDLLEILKNVDRQHRRSWGLP</sequence>
<proteinExistence type="predicted"/>
<protein>
    <submittedName>
        <fullName evidence="1">Uncharacterized protein</fullName>
    </submittedName>
</protein>
<evidence type="ECO:0000313" key="2">
    <source>
        <dbReference type="Proteomes" id="UP000532373"/>
    </source>
</evidence>
<dbReference type="AlphaFoldDB" id="A0A8E1WL02"/>
<dbReference type="Proteomes" id="UP000532373">
    <property type="component" value="Unassembled WGS sequence"/>
</dbReference>
<evidence type="ECO:0000313" key="1">
    <source>
        <dbReference type="EMBL" id="MBB6470522.1"/>
    </source>
</evidence>
<name>A0A8E1WL02_9HYPH</name>
<gene>
    <name evidence="1" type="ORF">HNQ96_006421</name>
</gene>